<evidence type="ECO:0000313" key="2">
    <source>
        <dbReference type="Proteomes" id="UP000265180"/>
    </source>
</evidence>
<organism evidence="1 2">
    <name type="scientific">Oryzias latipes</name>
    <name type="common">Japanese rice fish</name>
    <name type="synonym">Japanese killifish</name>
    <dbReference type="NCBI Taxonomy" id="8090"/>
    <lineage>
        <taxon>Eukaryota</taxon>
        <taxon>Metazoa</taxon>
        <taxon>Chordata</taxon>
        <taxon>Craniata</taxon>
        <taxon>Vertebrata</taxon>
        <taxon>Euteleostomi</taxon>
        <taxon>Actinopterygii</taxon>
        <taxon>Neopterygii</taxon>
        <taxon>Teleostei</taxon>
        <taxon>Neoteleostei</taxon>
        <taxon>Acanthomorphata</taxon>
        <taxon>Ovalentaria</taxon>
        <taxon>Atherinomorphae</taxon>
        <taxon>Beloniformes</taxon>
        <taxon>Adrianichthyidae</taxon>
        <taxon>Oryziinae</taxon>
        <taxon>Oryzias</taxon>
    </lineage>
</organism>
<accession>A0A3P9MJ65</accession>
<sequence>MDTLTHGQARWESNLQSGVKFSPHEDFSVCIVFVIEPLLLQYPILSCFLQIACPALRSCLD</sequence>
<dbReference type="AlphaFoldDB" id="A0A3P9MJ65"/>
<protein>
    <submittedName>
        <fullName evidence="1">Uncharacterized protein</fullName>
    </submittedName>
</protein>
<reference evidence="1" key="4">
    <citation type="submission" date="2025-09" db="UniProtKB">
        <authorList>
            <consortium name="Ensembl"/>
        </authorList>
    </citation>
    <scope>IDENTIFICATION</scope>
    <source>
        <strain evidence="1">HNI</strain>
    </source>
</reference>
<reference evidence="1" key="3">
    <citation type="submission" date="2025-08" db="UniProtKB">
        <authorList>
            <consortium name="Ensembl"/>
        </authorList>
    </citation>
    <scope>IDENTIFICATION</scope>
    <source>
        <strain evidence="1">HNI</strain>
    </source>
</reference>
<name>A0A3P9MJ65_ORYLA</name>
<evidence type="ECO:0000313" key="1">
    <source>
        <dbReference type="Ensembl" id="ENSORLP00020033047.1"/>
    </source>
</evidence>
<reference key="1">
    <citation type="journal article" date="2007" name="Nature">
        <title>The medaka draft genome and insights into vertebrate genome evolution.</title>
        <authorList>
            <person name="Kasahara M."/>
            <person name="Naruse K."/>
            <person name="Sasaki S."/>
            <person name="Nakatani Y."/>
            <person name="Qu W."/>
            <person name="Ahsan B."/>
            <person name="Yamada T."/>
            <person name="Nagayasu Y."/>
            <person name="Doi K."/>
            <person name="Kasai Y."/>
            <person name="Jindo T."/>
            <person name="Kobayashi D."/>
            <person name="Shimada A."/>
            <person name="Toyoda A."/>
            <person name="Kuroki Y."/>
            <person name="Fujiyama A."/>
            <person name="Sasaki T."/>
            <person name="Shimizu A."/>
            <person name="Asakawa S."/>
            <person name="Shimizu N."/>
            <person name="Hashimoto S."/>
            <person name="Yang J."/>
            <person name="Lee Y."/>
            <person name="Matsushima K."/>
            <person name="Sugano S."/>
            <person name="Sakaizumi M."/>
            <person name="Narita T."/>
            <person name="Ohishi K."/>
            <person name="Haga S."/>
            <person name="Ohta F."/>
            <person name="Nomoto H."/>
            <person name="Nogata K."/>
            <person name="Morishita T."/>
            <person name="Endo T."/>
            <person name="Shin-I T."/>
            <person name="Takeda H."/>
            <person name="Morishita S."/>
            <person name="Kohara Y."/>
        </authorList>
    </citation>
    <scope>NUCLEOTIDE SEQUENCE [LARGE SCALE GENOMIC DNA]</scope>
    <source>
        <strain>Hd-rR</strain>
    </source>
</reference>
<reference evidence="1 2" key="2">
    <citation type="submission" date="2017-04" db="EMBL/GenBank/DDBJ databases">
        <title>CpG methylation of centromeres and impact of large insertions on vertebrate speciation.</title>
        <authorList>
            <person name="Ichikawa K."/>
            <person name="Yoshimura J."/>
            <person name="Morishita S."/>
        </authorList>
    </citation>
    <scope>NUCLEOTIDE SEQUENCE</scope>
    <source>
        <strain evidence="1 2">HNI</strain>
    </source>
</reference>
<dbReference type="Ensembl" id="ENSORLT00020026550.1">
    <property type="protein sequence ID" value="ENSORLP00020033047.1"/>
    <property type="gene ID" value="ENSORLG00020018869.1"/>
</dbReference>
<proteinExistence type="predicted"/>
<dbReference type="Proteomes" id="UP000265180">
    <property type="component" value="Chromosome 22"/>
</dbReference>